<keyword evidence="2" id="KW-1185">Reference proteome</keyword>
<accession>B7K6D9</accession>
<dbReference type="Proteomes" id="UP000008204">
    <property type="component" value="Chromosome"/>
</dbReference>
<dbReference type="EMBL" id="CP001287">
    <property type="protein sequence ID" value="ACK68192.1"/>
    <property type="molecule type" value="Genomic_DNA"/>
</dbReference>
<proteinExistence type="predicted"/>
<sequence length="124" mass="14223">MSEERLDRIERLIETALSDIFQSLKLLNERQINSQNQIDELRETTQIQINHTQSQIDALFESQRLLIENQRSMMNSMEMLANVQAQTAERLAAVTEDLASIGGAVERLEQICNYLLKKDSNSQA</sequence>
<dbReference type="KEGG" id="cyp:PCC8801_4269"/>
<protein>
    <submittedName>
        <fullName evidence="1">Uncharacterized protein</fullName>
    </submittedName>
</protein>
<evidence type="ECO:0000313" key="2">
    <source>
        <dbReference type="Proteomes" id="UP000008204"/>
    </source>
</evidence>
<dbReference type="STRING" id="41431.PCC8801_4269"/>
<reference evidence="2" key="1">
    <citation type="journal article" date="2011" name="MBio">
        <title>Novel metabolic attributes of the genus Cyanothece, comprising a group of unicellular nitrogen-fixing Cyanobacteria.</title>
        <authorList>
            <person name="Bandyopadhyay A."/>
            <person name="Elvitigala T."/>
            <person name="Welsh E."/>
            <person name="Stockel J."/>
            <person name="Liberton M."/>
            <person name="Min H."/>
            <person name="Sherman L.A."/>
            <person name="Pakrasi H.B."/>
        </authorList>
    </citation>
    <scope>NUCLEOTIDE SEQUENCE [LARGE SCALE GENOMIC DNA]</scope>
    <source>
        <strain evidence="2">PCC 8801</strain>
    </source>
</reference>
<dbReference type="RefSeq" id="WP_015957344.1">
    <property type="nucleotide sequence ID" value="NC_011726.1"/>
</dbReference>
<gene>
    <name evidence="1" type="ordered locus">PCC8801_4269</name>
</gene>
<dbReference type="HOGENOM" id="CLU_2080889_0_0_3"/>
<dbReference type="AlphaFoldDB" id="B7K6D9"/>
<organism evidence="1 2">
    <name type="scientific">Rippkaea orientalis (strain PCC 8801 / RF-1)</name>
    <name type="common">Cyanothece sp. (strain PCC 8801)</name>
    <dbReference type="NCBI Taxonomy" id="41431"/>
    <lineage>
        <taxon>Bacteria</taxon>
        <taxon>Bacillati</taxon>
        <taxon>Cyanobacteriota</taxon>
        <taxon>Cyanophyceae</taxon>
        <taxon>Oscillatoriophycideae</taxon>
        <taxon>Chroococcales</taxon>
        <taxon>Aphanothecaceae</taxon>
        <taxon>Rippkaea</taxon>
        <taxon>Rippkaea orientalis</taxon>
    </lineage>
</organism>
<name>B7K6D9_RIPO1</name>
<evidence type="ECO:0000313" key="1">
    <source>
        <dbReference type="EMBL" id="ACK68192.1"/>
    </source>
</evidence>